<organism evidence="1 4">
    <name type="scientific">Phytophthora infestans</name>
    <name type="common">Potato late blight agent</name>
    <name type="synonym">Botrytis infestans</name>
    <dbReference type="NCBI Taxonomy" id="4787"/>
    <lineage>
        <taxon>Eukaryota</taxon>
        <taxon>Sar</taxon>
        <taxon>Stramenopiles</taxon>
        <taxon>Oomycota</taxon>
        <taxon>Peronosporomycetes</taxon>
        <taxon>Peronosporales</taxon>
        <taxon>Peronosporaceae</taxon>
        <taxon>Phytophthora</taxon>
    </lineage>
</organism>
<keyword evidence="4" id="KW-1185">Reference proteome</keyword>
<evidence type="ECO:0000313" key="4">
    <source>
        <dbReference type="Proteomes" id="UP000602510"/>
    </source>
</evidence>
<gene>
    <name evidence="1" type="ORF">GN244_ATG11624</name>
    <name evidence="3" type="ORF">GN958_ATG02661</name>
    <name evidence="2" type="ORF">GN958_ATG08698</name>
</gene>
<dbReference type="EMBL" id="WSZM01000269">
    <property type="protein sequence ID" value="KAF4036357.1"/>
    <property type="molecule type" value="Genomic_DNA"/>
</dbReference>
<dbReference type="Proteomes" id="UP000704712">
    <property type="component" value="Unassembled WGS sequence"/>
</dbReference>
<evidence type="ECO:0000313" key="1">
    <source>
        <dbReference type="EMBL" id="KAF4036357.1"/>
    </source>
</evidence>
<evidence type="ECO:0000313" key="2">
    <source>
        <dbReference type="EMBL" id="KAF4142111.1"/>
    </source>
</evidence>
<name>A0A833RZP0_PHYIN</name>
<comment type="caution">
    <text evidence="1">The sequence shown here is derived from an EMBL/GenBank/DDBJ whole genome shotgun (WGS) entry which is preliminary data.</text>
</comment>
<proteinExistence type="predicted"/>
<evidence type="ECO:0000313" key="3">
    <source>
        <dbReference type="EMBL" id="KAF4148147.1"/>
    </source>
</evidence>
<dbReference type="EMBL" id="JAACNO010001210">
    <property type="protein sequence ID" value="KAF4142111.1"/>
    <property type="molecule type" value="Genomic_DNA"/>
</dbReference>
<dbReference type="EMBL" id="JAACNO010000338">
    <property type="protein sequence ID" value="KAF4148147.1"/>
    <property type="molecule type" value="Genomic_DNA"/>
</dbReference>
<reference evidence="1" key="1">
    <citation type="submission" date="2020-04" db="EMBL/GenBank/DDBJ databases">
        <title>Hybrid Assembly of Korean Phytophthora infestans isolates.</title>
        <authorList>
            <person name="Prokchorchik M."/>
            <person name="Lee Y."/>
            <person name="Seo J."/>
            <person name="Cho J.-H."/>
            <person name="Park Y.-E."/>
            <person name="Jang D.-C."/>
            <person name="Im J.-S."/>
            <person name="Choi J.-G."/>
            <person name="Park H.-J."/>
            <person name="Lee G.-B."/>
            <person name="Lee Y.-G."/>
            <person name="Hong S.-Y."/>
            <person name="Cho K."/>
            <person name="Sohn K.H."/>
        </authorList>
    </citation>
    <scope>NUCLEOTIDE SEQUENCE</scope>
    <source>
        <strain evidence="1">KR_1_A1</strain>
        <strain evidence="2">KR_2_A2</strain>
    </source>
</reference>
<dbReference type="AlphaFoldDB" id="A0A833RZP0"/>
<dbReference type="Proteomes" id="UP000602510">
    <property type="component" value="Unassembled WGS sequence"/>
</dbReference>
<accession>A0A833RZP0</accession>
<protein>
    <submittedName>
        <fullName evidence="1">Uncharacterized protein</fullName>
    </submittedName>
</protein>
<sequence length="203" mass="23055">MLLRLDTTFPAWRKGPARYGGKWASIECEMQTHFPGFDVKRKKLQSICTRGRGKRQLHELQNRLKVLGLDMHKQNVDAVKVRERNAEESTKDAHEVAALQAAVKKLEQQSVVEVAAGKAAATEAERLKIQSQQVVEAKEDLEKVNVLLTKKFEHLMMQFEARKERDKKRIAVLVKQLEGERAANTELLRALGEGDGTEDTRDN</sequence>